<protein>
    <submittedName>
        <fullName evidence="1">Uncharacterized protein</fullName>
    </submittedName>
</protein>
<dbReference type="RefSeq" id="WP_372824566.1">
    <property type="nucleotide sequence ID" value="NZ_JARRIG010000007.1"/>
</dbReference>
<evidence type="ECO:0000313" key="1">
    <source>
        <dbReference type="EMBL" id="MFA4805170.1"/>
    </source>
</evidence>
<accession>A0ABV4T619</accession>
<organism evidence="1 2">
    <name type="scientific">Pyrococcus kukulkanii</name>
    <dbReference type="NCBI Taxonomy" id="1609559"/>
    <lineage>
        <taxon>Archaea</taxon>
        <taxon>Methanobacteriati</taxon>
        <taxon>Methanobacteriota</taxon>
        <taxon>Thermococci</taxon>
        <taxon>Thermococcales</taxon>
        <taxon>Thermococcaceae</taxon>
        <taxon>Pyrococcus</taxon>
    </lineage>
</organism>
<keyword evidence="2" id="KW-1185">Reference proteome</keyword>
<dbReference type="Proteomes" id="UP001571980">
    <property type="component" value="Unassembled WGS sequence"/>
</dbReference>
<name>A0ABV4T619_9EURY</name>
<dbReference type="EMBL" id="JARRIG010000007">
    <property type="protein sequence ID" value="MFA4805170.1"/>
    <property type="molecule type" value="Genomic_DNA"/>
</dbReference>
<sequence>MKSVISTYDYAYPYVVSADLGLPGIMKAIKLASRYSSLIMNLVEMFIDPPQRGRYIEALAKLPEEHEKDFWRKFREAMKSVPVIPKILDDIREGIKDAKRKQIAPRHELSLSTIKCLQKDSITLEIESSSQNYYKVEQVLLDIPTSYITPLEIMRATWDLLDRPKDLKQTLWAGRDLADKYLLDIPGGLLIEIDRRVASQLDLPTRIDIMHGKFIKDPLNAWALQEDKKRKLLKTVTDTAKKFVIERVFGGDNPTFKELFDEFTEVCEYKYYEVVKNKGLIIGKADANITVAAWKDIAGNTVLVKGFKYKEKALNNRAFIMDYMFREVLCIPPDAVEFNRFSEKMFYFIGPHKPYYSPGENKYYVKVKKGTVLVTVTGRTHVFKRDTMLELEPVDSAFYYIMELLVL</sequence>
<gene>
    <name evidence="1" type="ORF">P8X34_10580</name>
</gene>
<evidence type="ECO:0000313" key="2">
    <source>
        <dbReference type="Proteomes" id="UP001571980"/>
    </source>
</evidence>
<proteinExistence type="predicted"/>
<comment type="caution">
    <text evidence="1">The sequence shown here is derived from an EMBL/GenBank/DDBJ whole genome shotgun (WGS) entry which is preliminary data.</text>
</comment>
<reference evidence="1 2" key="1">
    <citation type="submission" date="2023-03" db="EMBL/GenBank/DDBJ databases">
        <title>Speciation in Pyrococcus: adaptation to high temperature as a mechanism.</title>
        <authorList>
            <person name="Gu J."/>
        </authorList>
    </citation>
    <scope>NUCLEOTIDE SEQUENCE [LARGE SCALE GENOMIC DNA]</scope>
    <source>
        <strain evidence="1 2">LMOA34</strain>
    </source>
</reference>